<sequence length="135" mass="15688">MTSSFMCSKSTQFTTQFDRNGDCSHREASGPFILLDKKVACLQLRPRDTRHTHHDPYFDDLAMTCRVDSGLSYRALNKFPPCRRLPIYPPQSLRYTRRTQQTVLQGSRLKGREFLLSLSKDHKLTYAPYDIKSII</sequence>
<keyword evidence="2" id="KW-1185">Reference proteome</keyword>
<dbReference type="EMBL" id="JACVVK020000185">
    <property type="protein sequence ID" value="KAK7486013.1"/>
    <property type="molecule type" value="Genomic_DNA"/>
</dbReference>
<proteinExistence type="predicted"/>
<gene>
    <name evidence="1" type="ORF">BaRGS_00022765</name>
</gene>
<reference evidence="1 2" key="1">
    <citation type="journal article" date="2023" name="Sci. Data">
        <title>Genome assembly of the Korean intertidal mud-creeper Batillaria attramentaria.</title>
        <authorList>
            <person name="Patra A.K."/>
            <person name="Ho P.T."/>
            <person name="Jun S."/>
            <person name="Lee S.J."/>
            <person name="Kim Y."/>
            <person name="Won Y.J."/>
        </authorList>
    </citation>
    <scope>NUCLEOTIDE SEQUENCE [LARGE SCALE GENOMIC DNA]</scope>
    <source>
        <strain evidence="1">Wonlab-2016</strain>
    </source>
</reference>
<organism evidence="1 2">
    <name type="scientific">Batillaria attramentaria</name>
    <dbReference type="NCBI Taxonomy" id="370345"/>
    <lineage>
        <taxon>Eukaryota</taxon>
        <taxon>Metazoa</taxon>
        <taxon>Spiralia</taxon>
        <taxon>Lophotrochozoa</taxon>
        <taxon>Mollusca</taxon>
        <taxon>Gastropoda</taxon>
        <taxon>Caenogastropoda</taxon>
        <taxon>Sorbeoconcha</taxon>
        <taxon>Cerithioidea</taxon>
        <taxon>Batillariidae</taxon>
        <taxon>Batillaria</taxon>
    </lineage>
</organism>
<protein>
    <submittedName>
        <fullName evidence="1">Uncharacterized protein</fullName>
    </submittedName>
</protein>
<dbReference type="Proteomes" id="UP001519460">
    <property type="component" value="Unassembled WGS sequence"/>
</dbReference>
<evidence type="ECO:0000313" key="1">
    <source>
        <dbReference type="EMBL" id="KAK7486013.1"/>
    </source>
</evidence>
<name>A0ABD0KFT0_9CAEN</name>
<comment type="caution">
    <text evidence="1">The sequence shown here is derived from an EMBL/GenBank/DDBJ whole genome shotgun (WGS) entry which is preliminary data.</text>
</comment>
<dbReference type="AlphaFoldDB" id="A0ABD0KFT0"/>
<evidence type="ECO:0000313" key="2">
    <source>
        <dbReference type="Proteomes" id="UP001519460"/>
    </source>
</evidence>
<accession>A0ABD0KFT0</accession>